<dbReference type="PROSITE" id="PS51257">
    <property type="entry name" value="PROKAR_LIPOPROTEIN"/>
    <property type="match status" value="1"/>
</dbReference>
<accession>A0A652YLH8</accession>
<evidence type="ECO:0008006" key="2">
    <source>
        <dbReference type="Google" id="ProtNLM"/>
    </source>
</evidence>
<organism evidence="1">
    <name type="scientific">Nocardia globerula</name>
    <dbReference type="NCBI Taxonomy" id="1818"/>
    <lineage>
        <taxon>Bacteria</taxon>
        <taxon>Bacillati</taxon>
        <taxon>Actinomycetota</taxon>
        <taxon>Actinomycetes</taxon>
        <taxon>Mycobacteriales</taxon>
        <taxon>Nocardiaceae</taxon>
        <taxon>Nocardia</taxon>
    </lineage>
</organism>
<reference evidence="1" key="1">
    <citation type="submission" date="2019-07" db="EMBL/GenBank/DDBJ databases">
        <title>Genomic Encyclopedia of Type Strains, Phase IV (KMG-IV): sequencing the most valuable type-strain genomes for metagenomic binning, comparative biology and taxonomic classification.</title>
        <authorList>
            <person name="Goeker M."/>
        </authorList>
    </citation>
    <scope>NUCLEOTIDE SEQUENCE</scope>
    <source>
        <strain evidence="1">DSM 44596</strain>
    </source>
</reference>
<dbReference type="PANTHER" id="PTHR36302:SF1">
    <property type="entry name" value="COPPER CHAPERONE PCU(A)C"/>
    <property type="match status" value="1"/>
</dbReference>
<dbReference type="InterPro" id="IPR036182">
    <property type="entry name" value="PCuAC_sf"/>
</dbReference>
<dbReference type="InterPro" id="IPR007410">
    <property type="entry name" value="LpqE-like"/>
</dbReference>
<dbReference type="InterPro" id="IPR058248">
    <property type="entry name" value="Lxx211020-like"/>
</dbReference>
<name>A0A652YLH8_NOCGL</name>
<dbReference type="SUPFAM" id="SSF110087">
    <property type="entry name" value="DR1885-like metal-binding protein"/>
    <property type="match status" value="1"/>
</dbReference>
<dbReference type="PANTHER" id="PTHR36302">
    <property type="entry name" value="BLR7088 PROTEIN"/>
    <property type="match status" value="1"/>
</dbReference>
<dbReference type="Gene3D" id="2.60.40.1890">
    <property type="entry name" value="PCu(A)C copper chaperone"/>
    <property type="match status" value="1"/>
</dbReference>
<comment type="caution">
    <text evidence="1">The sequence shown here is derived from an EMBL/GenBank/DDBJ whole genome shotgun (WGS) entry which is preliminary data.</text>
</comment>
<sequence>MSVRTTLFTAAALAAALTLTGCSSESGKETEAAQSITIEDQWVKAAPGGMSAAFAELVNSSDKDVRVVSATSPASARVELHEVVTGDAGTMTMRPKDGGFRVPANSSASLAPGGDHLMFMELAGPLLPGAETDVTLIYDDGSSSTFTAQIRDFSGNQENYDPNHGG</sequence>
<proteinExistence type="predicted"/>
<dbReference type="AlphaFoldDB" id="A0A652YLH8"/>
<evidence type="ECO:0000313" key="1">
    <source>
        <dbReference type="EMBL" id="TYQ02430.1"/>
    </source>
</evidence>
<dbReference type="EMBL" id="VNIQ01000006">
    <property type="protein sequence ID" value="TYQ02430.1"/>
    <property type="molecule type" value="Genomic_DNA"/>
</dbReference>
<dbReference type="Pfam" id="PF04314">
    <property type="entry name" value="PCuAC"/>
    <property type="match status" value="1"/>
</dbReference>
<gene>
    <name evidence="1" type="ORF">FNL38_106250</name>
</gene>
<protein>
    <recommendedName>
        <fullName evidence="2">Copper(I)-binding protein</fullName>
    </recommendedName>
</protein>